<sequence>MWEKRNGLHRGKIIWIKNTLIVYKFENIRQTDELEWQFELFYNCEDSRVFKAKRNYFCDALLSHSYYLHITKKFNVWINLENL</sequence>
<organism evidence="1 2">
    <name type="scientific">Elysia crispata</name>
    <name type="common">lettuce slug</name>
    <dbReference type="NCBI Taxonomy" id="231223"/>
    <lineage>
        <taxon>Eukaryota</taxon>
        <taxon>Metazoa</taxon>
        <taxon>Spiralia</taxon>
        <taxon>Lophotrochozoa</taxon>
        <taxon>Mollusca</taxon>
        <taxon>Gastropoda</taxon>
        <taxon>Heterobranchia</taxon>
        <taxon>Euthyneura</taxon>
        <taxon>Panpulmonata</taxon>
        <taxon>Sacoglossa</taxon>
        <taxon>Placobranchoidea</taxon>
        <taxon>Plakobranchidae</taxon>
        <taxon>Elysia</taxon>
    </lineage>
</organism>
<dbReference type="Proteomes" id="UP001283361">
    <property type="component" value="Unassembled WGS sequence"/>
</dbReference>
<dbReference type="AlphaFoldDB" id="A0AAE0ZS86"/>
<accession>A0AAE0ZS86</accession>
<comment type="caution">
    <text evidence="1">The sequence shown here is derived from an EMBL/GenBank/DDBJ whole genome shotgun (WGS) entry which is preliminary data.</text>
</comment>
<evidence type="ECO:0000313" key="2">
    <source>
        <dbReference type="Proteomes" id="UP001283361"/>
    </source>
</evidence>
<protein>
    <submittedName>
        <fullName evidence="1">Uncharacterized protein</fullName>
    </submittedName>
</protein>
<keyword evidence="2" id="KW-1185">Reference proteome</keyword>
<gene>
    <name evidence="1" type="ORF">RRG08_035082</name>
</gene>
<name>A0AAE0ZS86_9GAST</name>
<proteinExistence type="predicted"/>
<evidence type="ECO:0000313" key="1">
    <source>
        <dbReference type="EMBL" id="KAK3774654.1"/>
    </source>
</evidence>
<dbReference type="EMBL" id="JAWDGP010003399">
    <property type="protein sequence ID" value="KAK3774654.1"/>
    <property type="molecule type" value="Genomic_DNA"/>
</dbReference>
<reference evidence="1" key="1">
    <citation type="journal article" date="2023" name="G3 (Bethesda)">
        <title>A reference genome for the long-term kleptoplast-retaining sea slug Elysia crispata morphotype clarki.</title>
        <authorList>
            <person name="Eastman K.E."/>
            <person name="Pendleton A.L."/>
            <person name="Shaikh M.A."/>
            <person name="Suttiyut T."/>
            <person name="Ogas R."/>
            <person name="Tomko P."/>
            <person name="Gavelis G."/>
            <person name="Widhalm J.R."/>
            <person name="Wisecaver J.H."/>
        </authorList>
    </citation>
    <scope>NUCLEOTIDE SEQUENCE</scope>
    <source>
        <strain evidence="1">ECLA1</strain>
    </source>
</reference>